<protein>
    <submittedName>
        <fullName evidence="1">Uncharacterized protein</fullName>
    </submittedName>
</protein>
<dbReference type="Proteomes" id="UP000574390">
    <property type="component" value="Unassembled WGS sequence"/>
</dbReference>
<dbReference type="AlphaFoldDB" id="A0A7J6N7Y9"/>
<comment type="caution">
    <text evidence="1">The sequence shown here is derived from an EMBL/GenBank/DDBJ whole genome shotgun (WGS) entry which is preliminary data.</text>
</comment>
<evidence type="ECO:0000313" key="1">
    <source>
        <dbReference type="EMBL" id="KAF4679925.1"/>
    </source>
</evidence>
<evidence type="ECO:0000313" key="2">
    <source>
        <dbReference type="Proteomes" id="UP000574390"/>
    </source>
</evidence>
<name>A0A7J6N7Y9_PEROL</name>
<feature type="non-terminal residue" evidence="1">
    <location>
        <position position="65"/>
    </location>
</feature>
<feature type="non-terminal residue" evidence="1">
    <location>
        <position position="1"/>
    </location>
</feature>
<proteinExistence type="predicted"/>
<reference evidence="1 2" key="1">
    <citation type="submission" date="2020-04" db="EMBL/GenBank/DDBJ databases">
        <title>Perkinsus olseni comparative genomics.</title>
        <authorList>
            <person name="Bogema D.R."/>
        </authorList>
    </citation>
    <scope>NUCLEOTIDE SEQUENCE [LARGE SCALE GENOMIC DNA]</scope>
    <source>
        <strain evidence="1">ATCC PRA-205</strain>
    </source>
</reference>
<dbReference type="EMBL" id="JABANM010037884">
    <property type="protein sequence ID" value="KAF4679925.1"/>
    <property type="molecule type" value="Genomic_DNA"/>
</dbReference>
<gene>
    <name evidence="1" type="ORF">FOZ62_001355</name>
</gene>
<accession>A0A7J6N7Y9</accession>
<organism evidence="1 2">
    <name type="scientific">Perkinsus olseni</name>
    <name type="common">Perkinsus atlanticus</name>
    <dbReference type="NCBI Taxonomy" id="32597"/>
    <lineage>
        <taxon>Eukaryota</taxon>
        <taxon>Sar</taxon>
        <taxon>Alveolata</taxon>
        <taxon>Perkinsozoa</taxon>
        <taxon>Perkinsea</taxon>
        <taxon>Perkinsida</taxon>
        <taxon>Perkinsidae</taxon>
        <taxon>Perkinsus</taxon>
    </lineage>
</organism>
<sequence length="65" mass="7302">YGGRSRLMCNRGRGLVWRKFCTQRRLAGCECIRCRGVGCFLFPVGIPITTVGLGERYRLGGLLHN</sequence>